<comment type="caution">
    <text evidence="2">The sequence shown here is derived from an EMBL/GenBank/DDBJ whole genome shotgun (WGS) entry which is preliminary data.</text>
</comment>
<gene>
    <name evidence="2" type="ORF">IRJ41_006423</name>
</gene>
<feature type="region of interest" description="Disordered" evidence="1">
    <location>
        <begin position="49"/>
        <end position="79"/>
    </location>
</feature>
<keyword evidence="3" id="KW-1185">Reference proteome</keyword>
<evidence type="ECO:0000313" key="2">
    <source>
        <dbReference type="EMBL" id="KAI7803407.1"/>
    </source>
</evidence>
<feature type="compositionally biased region" description="Basic and acidic residues" evidence="1">
    <location>
        <begin position="58"/>
        <end position="79"/>
    </location>
</feature>
<organism evidence="2 3">
    <name type="scientific">Triplophysa rosa</name>
    <name type="common">Cave loach</name>
    <dbReference type="NCBI Taxonomy" id="992332"/>
    <lineage>
        <taxon>Eukaryota</taxon>
        <taxon>Metazoa</taxon>
        <taxon>Chordata</taxon>
        <taxon>Craniata</taxon>
        <taxon>Vertebrata</taxon>
        <taxon>Euteleostomi</taxon>
        <taxon>Actinopterygii</taxon>
        <taxon>Neopterygii</taxon>
        <taxon>Teleostei</taxon>
        <taxon>Ostariophysi</taxon>
        <taxon>Cypriniformes</taxon>
        <taxon>Nemacheilidae</taxon>
        <taxon>Triplophysa</taxon>
    </lineage>
</organism>
<evidence type="ECO:0000313" key="3">
    <source>
        <dbReference type="Proteomes" id="UP001059041"/>
    </source>
</evidence>
<name>A0A9W7TW20_TRIRA</name>
<sequence>MQLRVLMYLKLISCFTGQYEGKYILKLLEMTPSENTNMDDKDADLFSFRTKPSSAPVQRKEEVKEEPYIVPDKSKTLGK</sequence>
<protein>
    <submittedName>
        <fullName evidence="2">Uncharacterized protein</fullName>
    </submittedName>
</protein>
<proteinExistence type="predicted"/>
<dbReference type="AlphaFoldDB" id="A0A9W7TW20"/>
<dbReference type="Proteomes" id="UP001059041">
    <property type="component" value="Linkage Group LG11"/>
</dbReference>
<reference evidence="2" key="1">
    <citation type="submission" date="2021-02" db="EMBL/GenBank/DDBJ databases">
        <title>Comparative genomics reveals that relaxation of natural selection precedes convergent phenotypic evolution of cavefish.</title>
        <authorList>
            <person name="Peng Z."/>
        </authorList>
    </citation>
    <scope>NUCLEOTIDE SEQUENCE</scope>
    <source>
        <tissue evidence="2">Muscle</tissue>
    </source>
</reference>
<evidence type="ECO:0000256" key="1">
    <source>
        <dbReference type="SAM" id="MobiDB-lite"/>
    </source>
</evidence>
<accession>A0A9W7TW20</accession>
<dbReference type="EMBL" id="JAFHDT010000011">
    <property type="protein sequence ID" value="KAI7803407.1"/>
    <property type="molecule type" value="Genomic_DNA"/>
</dbReference>